<comment type="caution">
    <text evidence="2">The sequence shown here is derived from an EMBL/GenBank/DDBJ whole genome shotgun (WGS) entry which is preliminary data.</text>
</comment>
<evidence type="ECO:0000313" key="3">
    <source>
        <dbReference type="Proteomes" id="UP000236370"/>
    </source>
</evidence>
<name>A0A2J8J0X4_PANTR</name>
<reference evidence="2 3" key="1">
    <citation type="submission" date="2017-12" db="EMBL/GenBank/DDBJ databases">
        <title>High-resolution comparative analysis of great ape genomes.</title>
        <authorList>
            <person name="Pollen A."/>
            <person name="Hastie A."/>
            <person name="Hormozdiari F."/>
            <person name="Dougherty M."/>
            <person name="Liu R."/>
            <person name="Chaisson M."/>
            <person name="Hoppe E."/>
            <person name="Hill C."/>
            <person name="Pang A."/>
            <person name="Hillier L."/>
            <person name="Baker C."/>
            <person name="Armstrong J."/>
            <person name="Shendure J."/>
            <person name="Paten B."/>
            <person name="Wilson R."/>
            <person name="Chao H."/>
            <person name="Schneider V."/>
            <person name="Ventura M."/>
            <person name="Kronenberg Z."/>
            <person name="Murali S."/>
            <person name="Gordon D."/>
            <person name="Cantsilieris S."/>
            <person name="Munson K."/>
            <person name="Nelson B."/>
            <person name="Raja A."/>
            <person name="Underwood J."/>
            <person name="Diekhans M."/>
            <person name="Fiddes I."/>
            <person name="Haussler D."/>
            <person name="Eichler E."/>
        </authorList>
    </citation>
    <scope>NUCLEOTIDE SEQUENCE [LARGE SCALE GENOMIC DNA]</scope>
    <source>
        <strain evidence="2">Yerkes chimp pedigree #C0471</strain>
    </source>
</reference>
<feature type="compositionally biased region" description="Low complexity" evidence="1">
    <location>
        <begin position="103"/>
        <end position="117"/>
    </location>
</feature>
<accession>A0A2J8J0X4</accession>
<feature type="compositionally biased region" description="Basic residues" evidence="1">
    <location>
        <begin position="201"/>
        <end position="210"/>
    </location>
</feature>
<organism evidence="2 3">
    <name type="scientific">Pan troglodytes</name>
    <name type="common">Chimpanzee</name>
    <dbReference type="NCBI Taxonomy" id="9598"/>
    <lineage>
        <taxon>Eukaryota</taxon>
        <taxon>Metazoa</taxon>
        <taxon>Chordata</taxon>
        <taxon>Craniata</taxon>
        <taxon>Vertebrata</taxon>
        <taxon>Euteleostomi</taxon>
        <taxon>Mammalia</taxon>
        <taxon>Eutheria</taxon>
        <taxon>Euarchontoglires</taxon>
        <taxon>Primates</taxon>
        <taxon>Haplorrhini</taxon>
        <taxon>Catarrhini</taxon>
        <taxon>Hominidae</taxon>
        <taxon>Pan</taxon>
    </lineage>
</organism>
<feature type="compositionally biased region" description="Low complexity" evidence="1">
    <location>
        <begin position="135"/>
        <end position="144"/>
    </location>
</feature>
<dbReference type="AlphaFoldDB" id="A0A2J8J0X4"/>
<dbReference type="EMBL" id="NBAG03000541">
    <property type="protein sequence ID" value="PNI16409.1"/>
    <property type="molecule type" value="Genomic_DNA"/>
</dbReference>
<feature type="compositionally biased region" description="Low complexity" evidence="1">
    <location>
        <begin position="154"/>
        <end position="181"/>
    </location>
</feature>
<feature type="compositionally biased region" description="Polar residues" evidence="1">
    <location>
        <begin position="187"/>
        <end position="198"/>
    </location>
</feature>
<evidence type="ECO:0000313" key="2">
    <source>
        <dbReference type="EMBL" id="PNI16409.1"/>
    </source>
</evidence>
<protein>
    <submittedName>
        <fullName evidence="2">MED25 isoform 14</fullName>
    </submittedName>
</protein>
<proteinExistence type="predicted"/>
<feature type="compositionally biased region" description="Low complexity" evidence="1">
    <location>
        <begin position="27"/>
        <end position="51"/>
    </location>
</feature>
<dbReference type="Proteomes" id="UP000236370">
    <property type="component" value="Unassembled WGS sequence"/>
</dbReference>
<gene>
    <name evidence="2" type="ORF">CK820_G0051500</name>
</gene>
<evidence type="ECO:0000256" key="1">
    <source>
        <dbReference type="SAM" id="MobiDB-lite"/>
    </source>
</evidence>
<feature type="non-terminal residue" evidence="2">
    <location>
        <position position="1"/>
    </location>
</feature>
<feature type="compositionally biased region" description="Pro residues" evidence="1">
    <location>
        <begin position="90"/>
        <end position="102"/>
    </location>
</feature>
<feature type="region of interest" description="Disordered" evidence="1">
    <location>
        <begin position="1"/>
        <end position="210"/>
    </location>
</feature>
<feature type="compositionally biased region" description="Basic and acidic residues" evidence="1">
    <location>
        <begin position="1"/>
        <end position="14"/>
    </location>
</feature>
<sequence length="247" mass="25236">EDLHGPHPLRPERLRQRHPAGHHQPQAGPAAEAGAAAARNGGTAGTPRAGAHSGGPSKALTESAPAPPTAAPASGYRRGLWGHGAAPAPRYCPAPPRCPPRPSWSSFWPTPSWTHPSAPEPWGQPPAAKPPPQPTTAADWGAPTPGLPPPPPATRGSCAAASAAPGPGAAPVGAPTPASTTCPVLARTTSPAGSTASGKTKERRRGPRVSRKMGASLFLCGSEEHAYVFNMQTNRVCVERIQPETPL</sequence>
<feature type="compositionally biased region" description="Pro residues" evidence="1">
    <location>
        <begin position="118"/>
        <end position="134"/>
    </location>
</feature>